<dbReference type="RefSeq" id="WP_132430213.1">
    <property type="nucleotide sequence ID" value="NZ_SMFZ01000002.1"/>
</dbReference>
<dbReference type="Pfam" id="PF08443">
    <property type="entry name" value="RimK"/>
    <property type="match status" value="1"/>
</dbReference>
<dbReference type="Proteomes" id="UP000295560">
    <property type="component" value="Unassembled WGS sequence"/>
</dbReference>
<accession>A0A4R1HGY8</accession>
<name>A0A4R1HGY8_PSEEN</name>
<evidence type="ECO:0000313" key="3">
    <source>
        <dbReference type="EMBL" id="TCK21464.1"/>
    </source>
</evidence>
<comment type="caution">
    <text evidence="3">The sequence shown here is derived from an EMBL/GenBank/DDBJ whole genome shotgun (WGS) entry which is preliminary data.</text>
</comment>
<dbReference type="EMBL" id="SMFZ01000002">
    <property type="protein sequence ID" value="TCK21464.1"/>
    <property type="molecule type" value="Genomic_DNA"/>
</dbReference>
<dbReference type="PROSITE" id="PS50975">
    <property type="entry name" value="ATP_GRASP"/>
    <property type="match status" value="1"/>
</dbReference>
<keyword evidence="1" id="KW-0547">Nucleotide-binding</keyword>
<dbReference type="GO" id="GO:0016879">
    <property type="term" value="F:ligase activity, forming carbon-nitrogen bonds"/>
    <property type="evidence" value="ECO:0007669"/>
    <property type="project" value="TreeGrafter"/>
</dbReference>
<evidence type="ECO:0000313" key="4">
    <source>
        <dbReference type="Proteomes" id="UP000295560"/>
    </source>
</evidence>
<keyword evidence="3" id="KW-0436">Ligase</keyword>
<gene>
    <name evidence="3" type="ORF">EV378_5451</name>
</gene>
<dbReference type="PANTHER" id="PTHR21621">
    <property type="entry name" value="RIBOSOMAL PROTEIN S6 MODIFICATION PROTEIN"/>
    <property type="match status" value="1"/>
</dbReference>
<dbReference type="GO" id="GO:0005737">
    <property type="term" value="C:cytoplasm"/>
    <property type="evidence" value="ECO:0007669"/>
    <property type="project" value="TreeGrafter"/>
</dbReference>
<feature type="domain" description="ATP-grasp" evidence="2">
    <location>
        <begin position="129"/>
        <end position="305"/>
    </location>
</feature>
<evidence type="ECO:0000259" key="2">
    <source>
        <dbReference type="PROSITE" id="PS50975"/>
    </source>
</evidence>
<sequence>MILVCGIPSETSLARVIEALCRRELPHVVVNQRQVRDLALELRTGSSGLGGRLTGPGFGVDLDDVGGVYLRFMDDRRLPELVGEPEDSPARRSSRVLHDHIGHWAEHAEARVVNRYGAMGSNFSKPFQSQLLREAGFHVPATLITNDPDRVDAFADEHGRLVYKSISGERSIVAALDRSDRERLERIRWCPVQFQAFVDGPNVRVHTVGDEVYATIVDTDAVDYRYASQQAGQPARFSPFTLPDDVAERCVRFAASLGLEVAGLDLKFPSDGRVVCLEVNPSPVFSYFEANTGQPIADAVARLLTGSPATRRHAAPV</sequence>
<dbReference type="GO" id="GO:0005524">
    <property type="term" value="F:ATP binding"/>
    <property type="evidence" value="ECO:0007669"/>
    <property type="project" value="UniProtKB-UniRule"/>
</dbReference>
<evidence type="ECO:0000256" key="1">
    <source>
        <dbReference type="PROSITE-ProRule" id="PRU00409"/>
    </source>
</evidence>
<keyword evidence="1" id="KW-0067">ATP-binding</keyword>
<reference evidence="3 4" key="1">
    <citation type="submission" date="2019-03" db="EMBL/GenBank/DDBJ databases">
        <title>Sequencing the genomes of 1000 actinobacteria strains.</title>
        <authorList>
            <person name="Klenk H.-P."/>
        </authorList>
    </citation>
    <scope>NUCLEOTIDE SEQUENCE [LARGE SCALE GENOMIC DNA]</scope>
    <source>
        <strain evidence="3 4">DSM 44969</strain>
    </source>
</reference>
<dbReference type="SUPFAM" id="SSF56059">
    <property type="entry name" value="Glutathione synthetase ATP-binding domain-like"/>
    <property type="match status" value="1"/>
</dbReference>
<dbReference type="InterPro" id="IPR011761">
    <property type="entry name" value="ATP-grasp"/>
</dbReference>
<protein>
    <submittedName>
        <fullName evidence="3">Glutathione synthase/RimK-type ligase-like ATP-grasp enzyme</fullName>
    </submittedName>
</protein>
<dbReference type="Gene3D" id="3.30.470.20">
    <property type="entry name" value="ATP-grasp fold, B domain"/>
    <property type="match status" value="1"/>
</dbReference>
<proteinExistence type="predicted"/>
<dbReference type="PANTHER" id="PTHR21621:SF0">
    <property type="entry name" value="BETA-CITRYLGLUTAMATE SYNTHASE B-RELATED"/>
    <property type="match status" value="1"/>
</dbReference>
<organism evidence="3 4">
    <name type="scientific">Pseudonocardia endophytica</name>
    <dbReference type="NCBI Taxonomy" id="401976"/>
    <lineage>
        <taxon>Bacteria</taxon>
        <taxon>Bacillati</taxon>
        <taxon>Actinomycetota</taxon>
        <taxon>Actinomycetes</taxon>
        <taxon>Pseudonocardiales</taxon>
        <taxon>Pseudonocardiaceae</taxon>
        <taxon>Pseudonocardia</taxon>
    </lineage>
</organism>
<keyword evidence="4" id="KW-1185">Reference proteome</keyword>
<dbReference type="InterPro" id="IPR013651">
    <property type="entry name" value="ATP-grasp_RimK-type"/>
</dbReference>
<dbReference type="GO" id="GO:0046872">
    <property type="term" value="F:metal ion binding"/>
    <property type="evidence" value="ECO:0007669"/>
    <property type="project" value="InterPro"/>
</dbReference>
<dbReference type="OrthoDB" id="9794735at2"/>
<dbReference type="AlphaFoldDB" id="A0A4R1HGY8"/>